<dbReference type="RefSeq" id="WP_133404596.1">
    <property type="nucleotide sequence ID" value="NZ_SMTK01000005.1"/>
</dbReference>
<proteinExistence type="predicted"/>
<dbReference type="PANTHER" id="PTHR41252">
    <property type="entry name" value="BLR2505 PROTEIN"/>
    <property type="match status" value="1"/>
</dbReference>
<comment type="caution">
    <text evidence="2">The sequence shown here is derived from an EMBL/GenBank/DDBJ whole genome shotgun (WGS) entry which is preliminary data.</text>
</comment>
<dbReference type="InterPro" id="IPR037401">
    <property type="entry name" value="SnoaL-like"/>
</dbReference>
<organism evidence="2 3">
    <name type="scientific">Arthrobacter crusticola</name>
    <dbReference type="NCBI Taxonomy" id="2547960"/>
    <lineage>
        <taxon>Bacteria</taxon>
        <taxon>Bacillati</taxon>
        <taxon>Actinomycetota</taxon>
        <taxon>Actinomycetes</taxon>
        <taxon>Micrococcales</taxon>
        <taxon>Micrococcaceae</taxon>
        <taxon>Arthrobacter</taxon>
    </lineage>
</organism>
<dbReference type="OrthoDB" id="9802489at2"/>
<sequence length="132" mass="14749">MATKDVAEQFVQRLGAGDAEGLGDLFTESIDWRVPLNEKLPWTGTRSQKSDVPEYFRTLWAGLEPGKSIVDFDTILVDGDDVVLLAHFSHMAAPTGKRFDTDVAMRLTVSDGKITRLHLYEDTFAVDQAFKE</sequence>
<evidence type="ECO:0000259" key="1">
    <source>
        <dbReference type="Pfam" id="PF12680"/>
    </source>
</evidence>
<evidence type="ECO:0000313" key="3">
    <source>
        <dbReference type="Proteomes" id="UP000295411"/>
    </source>
</evidence>
<dbReference type="EMBL" id="SMTK01000005">
    <property type="protein sequence ID" value="TDK23911.1"/>
    <property type="molecule type" value="Genomic_DNA"/>
</dbReference>
<protein>
    <submittedName>
        <fullName evidence="2">Nuclear transport factor 2 family protein</fullName>
    </submittedName>
</protein>
<reference evidence="2 3" key="1">
    <citation type="submission" date="2019-03" db="EMBL/GenBank/DDBJ databases">
        <title>Arthrobacter sp. nov., an bacterium isolated from biocrust in Mu Us Desert.</title>
        <authorList>
            <person name="Lixiong L."/>
        </authorList>
    </citation>
    <scope>NUCLEOTIDE SEQUENCE [LARGE SCALE GENOMIC DNA]</scope>
    <source>
        <strain evidence="2 3">SLN-3</strain>
    </source>
</reference>
<dbReference type="Pfam" id="PF12680">
    <property type="entry name" value="SnoaL_2"/>
    <property type="match status" value="1"/>
</dbReference>
<dbReference type="Gene3D" id="3.10.450.50">
    <property type="match status" value="1"/>
</dbReference>
<dbReference type="SUPFAM" id="SSF54427">
    <property type="entry name" value="NTF2-like"/>
    <property type="match status" value="1"/>
</dbReference>
<feature type="domain" description="SnoaL-like" evidence="1">
    <location>
        <begin position="8"/>
        <end position="116"/>
    </location>
</feature>
<name>A0A4R5TMR8_9MICC</name>
<dbReference type="Proteomes" id="UP000295411">
    <property type="component" value="Unassembled WGS sequence"/>
</dbReference>
<keyword evidence="3" id="KW-1185">Reference proteome</keyword>
<dbReference type="AlphaFoldDB" id="A0A4R5TMR8"/>
<dbReference type="PANTHER" id="PTHR41252:SF1">
    <property type="entry name" value="BLR2505 PROTEIN"/>
    <property type="match status" value="1"/>
</dbReference>
<dbReference type="InterPro" id="IPR032710">
    <property type="entry name" value="NTF2-like_dom_sf"/>
</dbReference>
<gene>
    <name evidence="2" type="ORF">E2F48_14020</name>
</gene>
<accession>A0A4R5TMR8</accession>
<evidence type="ECO:0000313" key="2">
    <source>
        <dbReference type="EMBL" id="TDK23911.1"/>
    </source>
</evidence>